<dbReference type="AlphaFoldDB" id="A0A914HXE2"/>
<sequence>MRSTVPLRALKQFYTRITMHWDKTMLHQERVQYAKNKFKFIAAVCFGVWYTHEYIAPTPDVRFDIKMFLSSDFAHYVETNGAGGLDRGDECMYRTFSFAKGKLQENMANTPEYRVGSNPY</sequence>
<name>A0A914HXE2_GLORO</name>
<accession>A0A914HXE2</accession>
<dbReference type="WBParaSite" id="Gr19_v10_g4911.t1">
    <property type="protein sequence ID" value="Gr19_v10_g4911.t1"/>
    <property type="gene ID" value="Gr19_v10_g4911"/>
</dbReference>
<dbReference type="Proteomes" id="UP000887572">
    <property type="component" value="Unplaced"/>
</dbReference>
<reference evidence="2" key="1">
    <citation type="submission" date="2022-11" db="UniProtKB">
        <authorList>
            <consortium name="WormBaseParasite"/>
        </authorList>
    </citation>
    <scope>IDENTIFICATION</scope>
</reference>
<evidence type="ECO:0000313" key="1">
    <source>
        <dbReference type="Proteomes" id="UP000887572"/>
    </source>
</evidence>
<keyword evidence="1" id="KW-1185">Reference proteome</keyword>
<organism evidence="1 2">
    <name type="scientific">Globodera rostochiensis</name>
    <name type="common">Golden nematode worm</name>
    <name type="synonym">Heterodera rostochiensis</name>
    <dbReference type="NCBI Taxonomy" id="31243"/>
    <lineage>
        <taxon>Eukaryota</taxon>
        <taxon>Metazoa</taxon>
        <taxon>Ecdysozoa</taxon>
        <taxon>Nematoda</taxon>
        <taxon>Chromadorea</taxon>
        <taxon>Rhabditida</taxon>
        <taxon>Tylenchina</taxon>
        <taxon>Tylenchomorpha</taxon>
        <taxon>Tylenchoidea</taxon>
        <taxon>Heteroderidae</taxon>
        <taxon>Heteroderinae</taxon>
        <taxon>Globodera</taxon>
    </lineage>
</organism>
<evidence type="ECO:0000313" key="2">
    <source>
        <dbReference type="WBParaSite" id="Gr19_v10_g4911.t1"/>
    </source>
</evidence>
<protein>
    <submittedName>
        <fullName evidence="2">Uncharacterized protein</fullName>
    </submittedName>
</protein>
<proteinExistence type="predicted"/>